<dbReference type="EMBL" id="LYCR01000023">
    <property type="protein sequence ID" value="OGM47498.1"/>
    <property type="molecule type" value="Genomic_DNA"/>
</dbReference>
<gene>
    <name evidence="2" type="ORF">ABOM_002571</name>
</gene>
<feature type="chain" id="PRO_5009534567" description="Cyanovirin-N domain-containing protein" evidence="1">
    <location>
        <begin position="20"/>
        <end position="136"/>
    </location>
</feature>
<evidence type="ECO:0000313" key="2">
    <source>
        <dbReference type="EMBL" id="OGM47498.1"/>
    </source>
</evidence>
<reference evidence="2 3" key="1">
    <citation type="journal article" date="2016" name="Genome Biol. Evol.">
        <title>Draft genome sequence of an aflatoxigenic Aspergillus species, A. bombycis.</title>
        <authorList>
            <person name="Moore G.G."/>
            <person name="Mack B.M."/>
            <person name="Beltz S.B."/>
            <person name="Gilbert M.K."/>
        </authorList>
    </citation>
    <scope>NUCLEOTIDE SEQUENCE [LARGE SCALE GENOMIC DNA]</scope>
    <source>
        <strain evidence="3">NRRL 26010</strain>
    </source>
</reference>
<accession>A0A1F8A884</accession>
<sequence length="136" mass="14554">MMIPMFLTALSAFLAGTSAAAVERRDRTCTVELSEQRGQNAVGGGDNSLTCGVSLDYGDGRKDVLSEACNQIWHAGDHCFSSQLPYSICIHTNGDTDGYLNYSNEHRDFNEDGCSQDSSASIGGDAHTITCTFPCT</sequence>
<evidence type="ECO:0008006" key="4">
    <source>
        <dbReference type="Google" id="ProtNLM"/>
    </source>
</evidence>
<name>A0A1F8A884_9EURO</name>
<evidence type="ECO:0000313" key="3">
    <source>
        <dbReference type="Proteomes" id="UP000179179"/>
    </source>
</evidence>
<feature type="signal peptide" evidence="1">
    <location>
        <begin position="1"/>
        <end position="19"/>
    </location>
</feature>
<keyword evidence="1" id="KW-0732">Signal</keyword>
<dbReference type="Proteomes" id="UP000179179">
    <property type="component" value="Unassembled WGS sequence"/>
</dbReference>
<organism evidence="2 3">
    <name type="scientific">Aspergillus bombycis</name>
    <dbReference type="NCBI Taxonomy" id="109264"/>
    <lineage>
        <taxon>Eukaryota</taxon>
        <taxon>Fungi</taxon>
        <taxon>Dikarya</taxon>
        <taxon>Ascomycota</taxon>
        <taxon>Pezizomycotina</taxon>
        <taxon>Eurotiomycetes</taxon>
        <taxon>Eurotiomycetidae</taxon>
        <taxon>Eurotiales</taxon>
        <taxon>Aspergillaceae</taxon>
        <taxon>Aspergillus</taxon>
    </lineage>
</organism>
<dbReference type="GeneID" id="34445961"/>
<dbReference type="OrthoDB" id="4404521at2759"/>
<dbReference type="AlphaFoldDB" id="A0A1F8A884"/>
<evidence type="ECO:0000256" key="1">
    <source>
        <dbReference type="SAM" id="SignalP"/>
    </source>
</evidence>
<dbReference type="RefSeq" id="XP_022391215.1">
    <property type="nucleotide sequence ID" value="XM_022529701.1"/>
</dbReference>
<proteinExistence type="predicted"/>
<protein>
    <recommendedName>
        <fullName evidence="4">Cyanovirin-N domain-containing protein</fullName>
    </recommendedName>
</protein>
<comment type="caution">
    <text evidence="2">The sequence shown here is derived from an EMBL/GenBank/DDBJ whole genome shotgun (WGS) entry which is preliminary data.</text>
</comment>
<keyword evidence="3" id="KW-1185">Reference proteome</keyword>